<dbReference type="Gene3D" id="1.25.10.10">
    <property type="entry name" value="Leucine-rich Repeat Variant"/>
    <property type="match status" value="1"/>
</dbReference>
<sequence>MAKLKKSGKLSKTKFGGSTSSLSLGRDKELLPNEGVWTRQETATMLASQSLDSLTAVSDLAHSNSESHNYDKNPSRRSSRHEQEDRPSNVRSHWDGAEYDDVITPESGGEQYWSQGDRLVGSSSSGKNRLKPSKHIIERKFRILLSTMPLEPEQIQRMESMESGDKWRMICEQPSVPSLHSPKFYIDQLRAHMNPNVHSLKKVPKKLIKDLLPTRSILADLKEDLKAYNTEFMKEFISETLNGAEVLCRFIRDTQNLLIDKQRLANSTSAEKQSTIQKKQKYFETLKREQVDESDALFCLKCIASNEKGRHIINTGPDILETISFCIISRSLASRLNAFKILTYACEARDGHDRVLNVFNFLRIKIKEKVRFHALSQMLKVERLRTELVVACLKFINKLLNTTRNLNRRVYLQYELELAEFDAIELEKSYHGDLPQPIKAELDEWHDHFISIQGLQDNLAEIQERNDLLRREVDLQQEKIREYTASKTELQQKLQEVDGKSQEYRERVVELQDTLEHIRKVYRQQTGQDLETRLKSYQLLMKPLDLDQSEPSLSSQDSSEAPSTGSVTPIVSAVELNEQPRSHIGNRVDSTASTAAIKTTGGGGSPSRTAAVSSKIVKDSSLHLPIQPVTDQAPSVPAAPSPPTPGMPTPPPAPPMFGQTDSRRKRRIISSAPMPMLNWVTLYPVTNTIFKTIDDERVLNELDFTDFERNFRLRESKYNTAGMERVRRLQERLAEKITVIETNRARNLVITKRRIGLSTKAIKDAIDKCDTSLVAGEFAELLLKFLPTKEELKSLAKHADDYEGMGEAEQFMFQMARVDRYESKLRLMAFMGIYKELIDSLQPDMTAIVKAAESIMKSKKLKKLFEIILAFGNYMNSSRRGTASGFRLETLDNLTFVKAADRSHNFLNYLAETVRRCYPEVHNWYEDLLLDQVKSSSLESLTMDIHGLRKGLELAKSERDRQQNNPIIDEFYKASSDKVYELSERFKIMEDTYKHLCTLFGVKHKEMEPSEFFKVFTQFGIEYKKAAKENLDRPIRANPARKQTVNATRQVSAEEVTAQAQQKPQKSKLFFSRGSSKSKSSNSNSVDIAKRSSPTKLSSPASSDSGVFLTATPEMERDLDSIPYAPTYQNGHADIHGNNNDEKTAVMNGVVLLGQRPFNVNNNSDSYAGMAEDDGYYNTDPLLDEASPSGTNPVYSATIATLDRAKPESHTYRF</sequence>
<dbReference type="KEGG" id="aplc:110985260"/>
<dbReference type="GO" id="GO:0016477">
    <property type="term" value="P:cell migration"/>
    <property type="evidence" value="ECO:0007669"/>
    <property type="project" value="TreeGrafter"/>
</dbReference>
<feature type="compositionally biased region" description="Polar residues" evidence="3">
    <location>
        <begin position="57"/>
        <end position="67"/>
    </location>
</feature>
<dbReference type="SMART" id="SM01139">
    <property type="entry name" value="Drf_FH3"/>
    <property type="match status" value="1"/>
</dbReference>
<dbReference type="InterPro" id="IPR011989">
    <property type="entry name" value="ARM-like"/>
</dbReference>
<dbReference type="SUPFAM" id="SSF101447">
    <property type="entry name" value="Formin homology 2 domain (FH2 domain)"/>
    <property type="match status" value="1"/>
</dbReference>
<dbReference type="SUPFAM" id="SSF48371">
    <property type="entry name" value="ARM repeat"/>
    <property type="match status" value="1"/>
</dbReference>
<dbReference type="Pfam" id="PF02181">
    <property type="entry name" value="FH2"/>
    <property type="match status" value="1"/>
</dbReference>
<feature type="compositionally biased region" description="Low complexity" evidence="3">
    <location>
        <begin position="13"/>
        <end position="24"/>
    </location>
</feature>
<dbReference type="Proteomes" id="UP000694845">
    <property type="component" value="Unplaced"/>
</dbReference>
<keyword evidence="6" id="KW-1185">Reference proteome</keyword>
<feature type="compositionally biased region" description="Basic and acidic residues" evidence="3">
    <location>
        <begin position="68"/>
        <end position="96"/>
    </location>
</feature>
<protein>
    <submittedName>
        <fullName evidence="7">Formin-like protein 2 isoform X1</fullName>
    </submittedName>
</protein>
<dbReference type="PROSITE" id="PS51232">
    <property type="entry name" value="GBD_FH3"/>
    <property type="match status" value="1"/>
</dbReference>
<proteinExistence type="inferred from homology"/>
<dbReference type="SMART" id="SM01140">
    <property type="entry name" value="Drf_GBD"/>
    <property type="match status" value="1"/>
</dbReference>
<dbReference type="Gene3D" id="1.20.58.2220">
    <property type="entry name" value="Formin, FH2 domain"/>
    <property type="match status" value="1"/>
</dbReference>
<feature type="compositionally biased region" description="Low complexity" evidence="3">
    <location>
        <begin position="1092"/>
        <end position="1105"/>
    </location>
</feature>
<accession>A0A8B7Z869</accession>
<feature type="compositionally biased region" description="Pro residues" evidence="3">
    <location>
        <begin position="637"/>
        <end position="655"/>
    </location>
</feature>
<dbReference type="InterPro" id="IPR042201">
    <property type="entry name" value="FH2_Formin_sf"/>
</dbReference>
<evidence type="ECO:0000259" key="4">
    <source>
        <dbReference type="PROSITE" id="PS51232"/>
    </source>
</evidence>
<dbReference type="RefSeq" id="XP_022101859.1">
    <property type="nucleotide sequence ID" value="XM_022246167.1"/>
</dbReference>
<dbReference type="Pfam" id="PF06371">
    <property type="entry name" value="Drf_GBD"/>
    <property type="match status" value="1"/>
</dbReference>
<feature type="compositionally biased region" description="Basic residues" evidence="3">
    <location>
        <begin position="1"/>
        <end position="12"/>
    </location>
</feature>
<dbReference type="InterPro" id="IPR016024">
    <property type="entry name" value="ARM-type_fold"/>
</dbReference>
<dbReference type="GO" id="GO:0005829">
    <property type="term" value="C:cytosol"/>
    <property type="evidence" value="ECO:0007669"/>
    <property type="project" value="TreeGrafter"/>
</dbReference>
<dbReference type="OrthoDB" id="1668162at2759"/>
<feature type="region of interest" description="Disordered" evidence="3">
    <location>
        <begin position="1057"/>
        <end position="1108"/>
    </location>
</feature>
<organism evidence="6 7">
    <name type="scientific">Acanthaster planci</name>
    <name type="common">Crown-of-thorns starfish</name>
    <dbReference type="NCBI Taxonomy" id="133434"/>
    <lineage>
        <taxon>Eukaryota</taxon>
        <taxon>Metazoa</taxon>
        <taxon>Echinodermata</taxon>
        <taxon>Eleutherozoa</taxon>
        <taxon>Asterozoa</taxon>
        <taxon>Asteroidea</taxon>
        <taxon>Valvatacea</taxon>
        <taxon>Valvatida</taxon>
        <taxon>Acanthasteridae</taxon>
        <taxon>Acanthaster</taxon>
    </lineage>
</organism>
<dbReference type="PROSITE" id="PS51444">
    <property type="entry name" value="FH2"/>
    <property type="match status" value="1"/>
</dbReference>
<dbReference type="GO" id="GO:0030866">
    <property type="term" value="P:cortical actin cytoskeleton organization"/>
    <property type="evidence" value="ECO:0007669"/>
    <property type="project" value="TreeGrafter"/>
</dbReference>
<feature type="region of interest" description="Disordered" evidence="3">
    <location>
        <begin position="1"/>
        <end position="36"/>
    </location>
</feature>
<dbReference type="GO" id="GO:0031267">
    <property type="term" value="F:small GTPase binding"/>
    <property type="evidence" value="ECO:0007669"/>
    <property type="project" value="InterPro"/>
</dbReference>
<feature type="compositionally biased region" description="Low complexity" evidence="3">
    <location>
        <begin position="1067"/>
        <end position="1085"/>
    </location>
</feature>
<dbReference type="InterPro" id="IPR010472">
    <property type="entry name" value="FH3_dom"/>
</dbReference>
<dbReference type="InterPro" id="IPR015425">
    <property type="entry name" value="FH2_Formin"/>
</dbReference>
<feature type="compositionally biased region" description="Polar residues" evidence="3">
    <location>
        <begin position="588"/>
        <end position="597"/>
    </location>
</feature>
<dbReference type="PANTHER" id="PTHR45857:SF4">
    <property type="entry name" value="FORMIN-LIKE PROTEIN"/>
    <property type="match status" value="1"/>
</dbReference>
<dbReference type="GeneID" id="110985260"/>
<reference evidence="7" key="1">
    <citation type="submission" date="2025-08" db="UniProtKB">
        <authorList>
            <consortium name="RefSeq"/>
        </authorList>
    </citation>
    <scope>IDENTIFICATION</scope>
</reference>
<evidence type="ECO:0000313" key="6">
    <source>
        <dbReference type="Proteomes" id="UP000694845"/>
    </source>
</evidence>
<evidence type="ECO:0000313" key="7">
    <source>
        <dbReference type="RefSeq" id="XP_022101859.1"/>
    </source>
</evidence>
<dbReference type="Pfam" id="PF06367">
    <property type="entry name" value="Drf_FH3"/>
    <property type="match status" value="1"/>
</dbReference>
<dbReference type="InterPro" id="IPR014768">
    <property type="entry name" value="GBD/FH3_dom"/>
</dbReference>
<evidence type="ECO:0000256" key="2">
    <source>
        <dbReference type="SAM" id="Coils"/>
    </source>
</evidence>
<feature type="domain" description="FH2" evidence="5">
    <location>
        <begin position="664"/>
        <end position="1049"/>
    </location>
</feature>
<dbReference type="PANTHER" id="PTHR45857">
    <property type="entry name" value="FORMIN-LIKE PROTEIN"/>
    <property type="match status" value="1"/>
</dbReference>
<feature type="region of interest" description="Disordered" evidence="3">
    <location>
        <begin position="57"/>
        <end position="98"/>
    </location>
</feature>
<evidence type="ECO:0000259" key="5">
    <source>
        <dbReference type="PROSITE" id="PS51444"/>
    </source>
</evidence>
<feature type="region of interest" description="Disordered" evidence="3">
    <location>
        <begin position="575"/>
        <end position="662"/>
    </location>
</feature>
<comment type="similarity">
    <text evidence="1">Belongs to the formin homology family.</text>
</comment>
<dbReference type="AlphaFoldDB" id="A0A8B7Z869"/>
<evidence type="ECO:0000256" key="1">
    <source>
        <dbReference type="ARBA" id="ARBA00023449"/>
    </source>
</evidence>
<dbReference type="GO" id="GO:0051015">
    <property type="term" value="F:actin filament binding"/>
    <property type="evidence" value="ECO:0007669"/>
    <property type="project" value="TreeGrafter"/>
</dbReference>
<dbReference type="InterPro" id="IPR010473">
    <property type="entry name" value="GTPase-bd"/>
</dbReference>
<feature type="coiled-coil region" evidence="2">
    <location>
        <begin position="452"/>
        <end position="521"/>
    </location>
</feature>
<gene>
    <name evidence="7" type="primary">LOC110985260</name>
</gene>
<dbReference type="GO" id="GO:0008360">
    <property type="term" value="P:regulation of cell shape"/>
    <property type="evidence" value="ECO:0007669"/>
    <property type="project" value="TreeGrafter"/>
</dbReference>
<name>A0A8B7Z869_ACAPL</name>
<feature type="domain" description="GBD/FH3" evidence="4">
    <location>
        <begin position="129"/>
        <end position="529"/>
    </location>
</feature>
<dbReference type="InterPro" id="IPR043592">
    <property type="entry name" value="FMNL_animal"/>
</dbReference>
<keyword evidence="2" id="KW-0175">Coiled coil</keyword>
<dbReference type="SMART" id="SM00498">
    <property type="entry name" value="FH2"/>
    <property type="match status" value="1"/>
</dbReference>
<evidence type="ECO:0000256" key="3">
    <source>
        <dbReference type="SAM" id="MobiDB-lite"/>
    </source>
</evidence>